<dbReference type="SUPFAM" id="SSF89623">
    <property type="entry name" value="Ribose/Galactose isomerase RpiB/AlsB"/>
    <property type="match status" value="1"/>
</dbReference>
<dbReference type="Gene3D" id="3.40.1400.10">
    <property type="entry name" value="Sugar-phosphate isomerase, RpiB/LacA/LacB"/>
    <property type="match status" value="1"/>
</dbReference>
<organism evidence="3 4">
    <name type="scientific">Paratractidigestivibacter faecalis</name>
    <dbReference type="NCBI Taxonomy" id="2292441"/>
    <lineage>
        <taxon>Bacteria</taxon>
        <taxon>Bacillati</taxon>
        <taxon>Actinomycetota</taxon>
        <taxon>Coriobacteriia</taxon>
        <taxon>Coriobacteriales</taxon>
        <taxon>Atopobiaceae</taxon>
        <taxon>Paratractidigestivibacter</taxon>
    </lineage>
</organism>
<dbReference type="PIRSF" id="PIRSF005384">
    <property type="entry name" value="RpiB_LacA_B"/>
    <property type="match status" value="1"/>
</dbReference>
<dbReference type="GO" id="GO:0004751">
    <property type="term" value="F:ribose-5-phosphate isomerase activity"/>
    <property type="evidence" value="ECO:0007669"/>
    <property type="project" value="UniProtKB-EC"/>
</dbReference>
<evidence type="ECO:0000256" key="2">
    <source>
        <dbReference type="ARBA" id="ARBA00023235"/>
    </source>
</evidence>
<dbReference type="InterPro" id="IPR036569">
    <property type="entry name" value="RpiB_LacA_LacB_sf"/>
</dbReference>
<dbReference type="InterPro" id="IPR004785">
    <property type="entry name" value="RpiB"/>
</dbReference>
<dbReference type="NCBIfam" id="NF004051">
    <property type="entry name" value="PRK05571.1"/>
    <property type="match status" value="1"/>
</dbReference>
<dbReference type="PANTHER" id="PTHR30345">
    <property type="entry name" value="RIBOSE-5-PHOSPHATE ISOMERASE B"/>
    <property type="match status" value="1"/>
</dbReference>
<sequence>MRIAVASDHAGFIQKAPIIEHIRSLGHEVIDLGPATDDRVDYPDFGDKVGRMVARGDADRGVVICGTGLGIAMTADKVPGIRATAIQTVQFAELCREHNDCNVIGLSGRFVPLELNEQIVDTFLTTEFGGGRHTGRVQKIMREDDPSFEGVPVDFTGQE</sequence>
<dbReference type="NCBIfam" id="TIGR01120">
    <property type="entry name" value="rpiB"/>
    <property type="match status" value="1"/>
</dbReference>
<dbReference type="EMBL" id="JBBNGS010000021">
    <property type="protein sequence ID" value="MEQ2638472.1"/>
    <property type="molecule type" value="Genomic_DNA"/>
</dbReference>
<protein>
    <submittedName>
        <fullName evidence="3">Ribose 5-phosphate isomerase B</fullName>
        <ecNumber evidence="3">5.3.1.6</ecNumber>
    </submittedName>
</protein>
<dbReference type="InterPro" id="IPR003500">
    <property type="entry name" value="RpiB_LacA_LacB"/>
</dbReference>
<dbReference type="RefSeq" id="WP_117205903.1">
    <property type="nucleotide sequence ID" value="NZ_DBEZBG010000058.1"/>
</dbReference>
<comment type="caution">
    <text evidence="3">The sequence shown here is derived from an EMBL/GenBank/DDBJ whole genome shotgun (WGS) entry which is preliminary data.</text>
</comment>
<comment type="similarity">
    <text evidence="1">Belongs to the LacAB/RpiB family.</text>
</comment>
<gene>
    <name evidence="3" type="primary">rpiB</name>
    <name evidence="3" type="ORF">AAAT05_09000</name>
</gene>
<proteinExistence type="inferred from homology"/>
<keyword evidence="2 3" id="KW-0413">Isomerase</keyword>
<dbReference type="NCBIfam" id="TIGR00689">
    <property type="entry name" value="rpiB_lacA_lacB"/>
    <property type="match status" value="1"/>
</dbReference>
<name>A0ABV1IHU3_9ACTN</name>
<evidence type="ECO:0000256" key="1">
    <source>
        <dbReference type="ARBA" id="ARBA00008754"/>
    </source>
</evidence>
<accession>A0ABV1IHU3</accession>
<evidence type="ECO:0000313" key="3">
    <source>
        <dbReference type="EMBL" id="MEQ2638472.1"/>
    </source>
</evidence>
<dbReference type="GeneID" id="98644589"/>
<dbReference type="EC" id="5.3.1.6" evidence="3"/>
<keyword evidence="4" id="KW-1185">Reference proteome</keyword>
<dbReference type="Pfam" id="PF02502">
    <property type="entry name" value="LacAB_rpiB"/>
    <property type="match status" value="1"/>
</dbReference>
<evidence type="ECO:0000313" key="4">
    <source>
        <dbReference type="Proteomes" id="UP001478817"/>
    </source>
</evidence>
<dbReference type="PANTHER" id="PTHR30345:SF0">
    <property type="entry name" value="DNA DAMAGE-REPAIR_TOLERATION PROTEIN DRT102"/>
    <property type="match status" value="1"/>
</dbReference>
<reference evidence="3 4" key="1">
    <citation type="submission" date="2024-04" db="EMBL/GenBank/DDBJ databases">
        <title>Human intestinal bacterial collection.</title>
        <authorList>
            <person name="Pauvert C."/>
            <person name="Hitch T.C.A."/>
            <person name="Clavel T."/>
        </authorList>
    </citation>
    <scope>NUCLEOTIDE SEQUENCE [LARGE SCALE GENOMIC DNA]</scope>
    <source>
        <strain evidence="3 4">CLA-AA-H197</strain>
    </source>
</reference>
<dbReference type="Proteomes" id="UP001478817">
    <property type="component" value="Unassembled WGS sequence"/>
</dbReference>